<dbReference type="Gene3D" id="3.90.1140.10">
    <property type="entry name" value="Cyclic phosphodiesterase"/>
    <property type="match status" value="1"/>
</dbReference>
<dbReference type="GO" id="GO:0016874">
    <property type="term" value="F:ligase activity"/>
    <property type="evidence" value="ECO:0007669"/>
    <property type="project" value="UniProtKB-KW"/>
</dbReference>
<dbReference type="EMBL" id="JAFKCT010000001">
    <property type="protein sequence ID" value="MBN7809941.1"/>
    <property type="molecule type" value="Genomic_DNA"/>
</dbReference>
<dbReference type="InterPro" id="IPR009097">
    <property type="entry name" value="Cyclic_Pdiesterase"/>
</dbReference>
<dbReference type="PANTHER" id="PTHR40037:SF1">
    <property type="entry name" value="PHOSPHOESTERASE SAOUHSC_00951-RELATED"/>
    <property type="match status" value="1"/>
</dbReference>
<reference evidence="1 2" key="1">
    <citation type="submission" date="2021-03" db="EMBL/GenBank/DDBJ databases">
        <title>novel species isolated from a fishpond in China.</title>
        <authorList>
            <person name="Lu H."/>
            <person name="Cai Z."/>
        </authorList>
    </citation>
    <scope>NUCLEOTIDE SEQUENCE [LARGE SCALE GENOMIC DNA]</scope>
    <source>
        <strain evidence="1 2">H41</strain>
    </source>
</reference>
<keyword evidence="1" id="KW-0436">Ligase</keyword>
<sequence>MKVLQKYFLALVPPPEILDRVQGIKLQLREEFGIKYALKSPAHITLKMPFSYNQAKETLLLERLAEQMQEQRPFDLKLTGVDTFGKRVIFLSVGRSEPLLLLQERLKVFCKRELHLVDELSDRNFHPHMTVAFKDLKEGHFYEVLDRVKELAADTEYSTGELTLLKRIDGAWFPHRRVPFGG</sequence>
<dbReference type="SUPFAM" id="SSF55144">
    <property type="entry name" value="LigT-like"/>
    <property type="match status" value="1"/>
</dbReference>
<gene>
    <name evidence="1" type="ORF">J0A68_03175</name>
</gene>
<comment type="caution">
    <text evidence="1">The sequence shown here is derived from an EMBL/GenBank/DDBJ whole genome shotgun (WGS) entry which is preliminary data.</text>
</comment>
<keyword evidence="2" id="KW-1185">Reference proteome</keyword>
<proteinExistence type="predicted"/>
<organism evidence="1 2">
    <name type="scientific">Algoriphagus oliviformis</name>
    <dbReference type="NCBI Taxonomy" id="2811231"/>
    <lineage>
        <taxon>Bacteria</taxon>
        <taxon>Pseudomonadati</taxon>
        <taxon>Bacteroidota</taxon>
        <taxon>Cytophagia</taxon>
        <taxon>Cytophagales</taxon>
        <taxon>Cyclobacteriaceae</taxon>
        <taxon>Algoriphagus</taxon>
    </lineage>
</organism>
<protein>
    <submittedName>
        <fullName evidence="1">2'-5' RNA ligase family protein</fullName>
    </submittedName>
</protein>
<evidence type="ECO:0000313" key="1">
    <source>
        <dbReference type="EMBL" id="MBN7809941.1"/>
    </source>
</evidence>
<name>A0ABS3C1A6_9BACT</name>
<dbReference type="RefSeq" id="WP_206576732.1">
    <property type="nucleotide sequence ID" value="NZ_JAFKCT010000001.1"/>
</dbReference>
<dbReference type="InterPro" id="IPR050580">
    <property type="entry name" value="2H_phosphoesterase_YjcG-like"/>
</dbReference>
<dbReference type="Pfam" id="PF13563">
    <property type="entry name" value="2_5_RNA_ligase2"/>
    <property type="match status" value="1"/>
</dbReference>
<accession>A0ABS3C1A6</accession>
<evidence type="ECO:0000313" key="2">
    <source>
        <dbReference type="Proteomes" id="UP000664317"/>
    </source>
</evidence>
<dbReference type="Proteomes" id="UP000664317">
    <property type="component" value="Unassembled WGS sequence"/>
</dbReference>
<dbReference type="PANTHER" id="PTHR40037">
    <property type="entry name" value="PHOSPHOESTERASE YJCG-RELATED"/>
    <property type="match status" value="1"/>
</dbReference>